<dbReference type="SUPFAM" id="SSF53850">
    <property type="entry name" value="Periplasmic binding protein-like II"/>
    <property type="match status" value="1"/>
</dbReference>
<dbReference type="GO" id="GO:0003700">
    <property type="term" value="F:DNA-binding transcription factor activity"/>
    <property type="evidence" value="ECO:0007669"/>
    <property type="project" value="InterPro"/>
</dbReference>
<gene>
    <name evidence="6" type="ORF">TH53_02785</name>
</gene>
<reference evidence="6 7" key="1">
    <citation type="submission" date="2015-01" db="EMBL/GenBank/DDBJ databases">
        <title>Draft genome sequence of Pedobacter sp. NL19 isolated from sludge of an effluent treatment pond in an abandoned uranium mine.</title>
        <authorList>
            <person name="Santos T."/>
            <person name="Caetano T."/>
            <person name="Covas C."/>
            <person name="Cruz A."/>
            <person name="Mendo S."/>
        </authorList>
    </citation>
    <scope>NUCLEOTIDE SEQUENCE [LARGE SCALE GENOMIC DNA]</scope>
    <source>
        <strain evidence="6 7">NL19</strain>
    </source>
</reference>
<dbReference type="OrthoDB" id="9803735at2"/>
<protein>
    <submittedName>
        <fullName evidence="6">LysR family transcriptional regulator</fullName>
    </submittedName>
</protein>
<dbReference type="AlphaFoldDB" id="A0A0D0G1A4"/>
<comment type="similarity">
    <text evidence="1">Belongs to the LysR transcriptional regulatory family.</text>
</comment>
<evidence type="ECO:0000259" key="5">
    <source>
        <dbReference type="PROSITE" id="PS50931"/>
    </source>
</evidence>
<sequence>MNTNDLKIFESVAVNASFTKAAEEMFTVQSNITARIKNLESELKIELFTRTSRKVILTEEGKIFLTYSRKINSLANEVKELFSAPDRLSGILNIGCIETTMALKVPGVINHFTNQYPGVTLNFSTGTSIKLISDVLNFKLDAAFVVAPIFNPELSSLVIKEEKLSIISSVNQRDLGHLGIQPVKIVVFDQGCSYRQRLETWLSNQGIFNYQCTILNTLEGIINFVEAGVGITVLPEELIRKHYDHRQLNSHPLEGDLSTLTTVLINRIDIALPKTLQMFKRYFENDAVIANAS</sequence>
<evidence type="ECO:0000313" key="6">
    <source>
        <dbReference type="EMBL" id="KIO78579.1"/>
    </source>
</evidence>
<dbReference type="SUPFAM" id="SSF46785">
    <property type="entry name" value="Winged helix' DNA-binding domain"/>
    <property type="match status" value="1"/>
</dbReference>
<comment type="caution">
    <text evidence="6">The sequence shown here is derived from an EMBL/GenBank/DDBJ whole genome shotgun (WGS) entry which is preliminary data.</text>
</comment>
<dbReference type="Proteomes" id="UP000032049">
    <property type="component" value="Unassembled WGS sequence"/>
</dbReference>
<organism evidence="6 7">
    <name type="scientific">Pedobacter lusitanus</name>
    <dbReference type="NCBI Taxonomy" id="1503925"/>
    <lineage>
        <taxon>Bacteria</taxon>
        <taxon>Pseudomonadati</taxon>
        <taxon>Bacteroidota</taxon>
        <taxon>Sphingobacteriia</taxon>
        <taxon>Sphingobacteriales</taxon>
        <taxon>Sphingobacteriaceae</taxon>
        <taxon>Pedobacter</taxon>
    </lineage>
</organism>
<dbReference type="EMBL" id="JXRA01000010">
    <property type="protein sequence ID" value="KIO78579.1"/>
    <property type="molecule type" value="Genomic_DNA"/>
</dbReference>
<evidence type="ECO:0000256" key="1">
    <source>
        <dbReference type="ARBA" id="ARBA00009437"/>
    </source>
</evidence>
<dbReference type="InterPro" id="IPR036390">
    <property type="entry name" value="WH_DNA-bd_sf"/>
</dbReference>
<dbReference type="PROSITE" id="PS50931">
    <property type="entry name" value="HTH_LYSR"/>
    <property type="match status" value="1"/>
</dbReference>
<dbReference type="FunFam" id="1.10.10.10:FF:000001">
    <property type="entry name" value="LysR family transcriptional regulator"/>
    <property type="match status" value="1"/>
</dbReference>
<dbReference type="InterPro" id="IPR000847">
    <property type="entry name" value="LysR_HTH_N"/>
</dbReference>
<keyword evidence="3" id="KW-0238">DNA-binding</keyword>
<evidence type="ECO:0000256" key="2">
    <source>
        <dbReference type="ARBA" id="ARBA00023015"/>
    </source>
</evidence>
<dbReference type="Gene3D" id="1.10.10.10">
    <property type="entry name" value="Winged helix-like DNA-binding domain superfamily/Winged helix DNA-binding domain"/>
    <property type="match status" value="1"/>
</dbReference>
<dbReference type="InterPro" id="IPR036388">
    <property type="entry name" value="WH-like_DNA-bd_sf"/>
</dbReference>
<keyword evidence="7" id="KW-1185">Reference proteome</keyword>
<proteinExistence type="inferred from homology"/>
<dbReference type="PANTHER" id="PTHR30126:SF40">
    <property type="entry name" value="HTH-TYPE TRANSCRIPTIONAL REGULATOR GLTR"/>
    <property type="match status" value="1"/>
</dbReference>
<keyword evidence="4" id="KW-0804">Transcription</keyword>
<dbReference type="GO" id="GO:0000976">
    <property type="term" value="F:transcription cis-regulatory region binding"/>
    <property type="evidence" value="ECO:0007669"/>
    <property type="project" value="TreeGrafter"/>
</dbReference>
<dbReference type="PRINTS" id="PR00039">
    <property type="entry name" value="HTHLYSR"/>
</dbReference>
<keyword evidence="2" id="KW-0805">Transcription regulation</keyword>
<dbReference type="STRING" id="1503925.TH53_02785"/>
<dbReference type="PANTHER" id="PTHR30126">
    <property type="entry name" value="HTH-TYPE TRANSCRIPTIONAL REGULATOR"/>
    <property type="match status" value="1"/>
</dbReference>
<dbReference type="Pfam" id="PF03466">
    <property type="entry name" value="LysR_substrate"/>
    <property type="match status" value="1"/>
</dbReference>
<evidence type="ECO:0000313" key="7">
    <source>
        <dbReference type="Proteomes" id="UP000032049"/>
    </source>
</evidence>
<evidence type="ECO:0000256" key="4">
    <source>
        <dbReference type="ARBA" id="ARBA00023163"/>
    </source>
</evidence>
<dbReference type="Gene3D" id="3.40.190.10">
    <property type="entry name" value="Periplasmic binding protein-like II"/>
    <property type="match status" value="2"/>
</dbReference>
<feature type="domain" description="HTH lysR-type" evidence="5">
    <location>
        <begin position="1"/>
        <end position="58"/>
    </location>
</feature>
<evidence type="ECO:0000256" key="3">
    <source>
        <dbReference type="ARBA" id="ARBA00023125"/>
    </source>
</evidence>
<dbReference type="Pfam" id="PF00126">
    <property type="entry name" value="HTH_1"/>
    <property type="match status" value="1"/>
</dbReference>
<accession>A0A0D0G1A4</accession>
<dbReference type="InterPro" id="IPR005119">
    <property type="entry name" value="LysR_subst-bd"/>
</dbReference>
<name>A0A0D0G1A4_9SPHI</name>
<dbReference type="RefSeq" id="WP_041878177.1">
    <property type="nucleotide sequence ID" value="NZ_CP157278.1"/>
</dbReference>